<evidence type="ECO:0000313" key="6">
    <source>
        <dbReference type="Proteomes" id="UP000008952"/>
    </source>
</evidence>
<comment type="similarity">
    <text evidence="2">Belongs to the ModE family.</text>
</comment>
<dbReference type="GO" id="GO:0030151">
    <property type="term" value="F:molybdenum ion binding"/>
    <property type="evidence" value="ECO:0007669"/>
    <property type="project" value="UniProtKB-UniRule"/>
</dbReference>
<dbReference type="RefSeq" id="WP_008037731.1">
    <property type="nucleotide sequence ID" value="NZ_JH725147.1"/>
</dbReference>
<dbReference type="InterPro" id="IPR051815">
    <property type="entry name" value="Molybdate_resp_trans_reg"/>
</dbReference>
<feature type="region of interest" description="Required for dimer formation and molybdate binding" evidence="3">
    <location>
        <begin position="119"/>
        <end position="127"/>
    </location>
</feature>
<dbReference type="PATRIC" id="fig|1094558.3.peg.305"/>
<dbReference type="Pfam" id="PF00126">
    <property type="entry name" value="HTH_1"/>
    <property type="match status" value="1"/>
</dbReference>
<dbReference type="Proteomes" id="UP000008952">
    <property type="component" value="Unassembled WGS sequence"/>
</dbReference>
<proteinExistence type="inferred from homology"/>
<evidence type="ECO:0000256" key="1">
    <source>
        <dbReference type="ARBA" id="ARBA00022448"/>
    </source>
</evidence>
<dbReference type="PANTHER" id="PTHR30432">
    <property type="entry name" value="TRANSCRIPTIONAL REGULATOR MODE"/>
    <property type="match status" value="1"/>
</dbReference>
<dbReference type="InterPro" id="IPR008995">
    <property type="entry name" value="Mo/tungstate-bd_C_term_dom"/>
</dbReference>
<name>J0QZJ7_9HYPH</name>
<accession>J0QZJ7</accession>
<keyword evidence="2" id="KW-0500">Molybdenum</keyword>
<dbReference type="InterPro" id="IPR036390">
    <property type="entry name" value="WH_DNA-bd_sf"/>
</dbReference>
<reference evidence="5 6" key="1">
    <citation type="submission" date="2012-03" db="EMBL/GenBank/DDBJ databases">
        <title>The Genome Sequence of Bartonella tamiae Th239.</title>
        <authorList>
            <consortium name="The Broad Institute Genome Sequencing Platform"/>
            <consortium name="The Broad Institute Genome Sequencing Center for Infectious Disease"/>
            <person name="Feldgarden M."/>
            <person name="Kirby J."/>
            <person name="Kosoy M."/>
            <person name="Birtles R."/>
            <person name="Probert W.S."/>
            <person name="Chiaraviglio L."/>
            <person name="Young S.K."/>
            <person name="Zeng Q."/>
            <person name="Gargeya S."/>
            <person name="Fitzgerald M."/>
            <person name="Haas B."/>
            <person name="Abouelleil A."/>
            <person name="Alvarado L."/>
            <person name="Arachchi H.M."/>
            <person name="Berlin A."/>
            <person name="Chapman S.B."/>
            <person name="Gearin G."/>
            <person name="Goldberg J."/>
            <person name="Griggs A."/>
            <person name="Gujja S."/>
            <person name="Hansen M."/>
            <person name="Heiman D."/>
            <person name="Howarth C."/>
            <person name="Larimer J."/>
            <person name="Lui A."/>
            <person name="MacDonald P.J.P."/>
            <person name="McCowen C."/>
            <person name="Montmayeur A."/>
            <person name="Murphy C."/>
            <person name="Neiman D."/>
            <person name="Pearson M."/>
            <person name="Priest M."/>
            <person name="Roberts A."/>
            <person name="Saif S."/>
            <person name="Shea T."/>
            <person name="Sisk P."/>
            <person name="Stolte C."/>
            <person name="Sykes S."/>
            <person name="Wortman J."/>
            <person name="Nusbaum C."/>
            <person name="Birren B."/>
        </authorList>
    </citation>
    <scope>NUCLEOTIDE SEQUENCE [LARGE SCALE GENOMIC DNA]</scope>
    <source>
        <strain evidence="5 6">Th239</strain>
    </source>
</reference>
<dbReference type="InterPro" id="IPR016462">
    <property type="entry name" value="ModE"/>
</dbReference>
<dbReference type="InterPro" id="IPR003725">
    <property type="entry name" value="ModE-bd_N"/>
</dbReference>
<evidence type="ECO:0000256" key="2">
    <source>
        <dbReference type="PIRNR" id="PIRNR005763"/>
    </source>
</evidence>
<dbReference type="Gene3D" id="2.40.50.100">
    <property type="match status" value="1"/>
</dbReference>
<dbReference type="NCBIfam" id="TIGR00637">
    <property type="entry name" value="ModE_repress"/>
    <property type="match status" value="1"/>
</dbReference>
<evidence type="ECO:0000313" key="5">
    <source>
        <dbReference type="EMBL" id="EJF91576.1"/>
    </source>
</evidence>
<dbReference type="AlphaFoldDB" id="J0QZJ7"/>
<dbReference type="PIRSF" id="PIRSF005763">
    <property type="entry name" value="Txn_reg_ModE"/>
    <property type="match status" value="1"/>
</dbReference>
<dbReference type="GO" id="GO:0015689">
    <property type="term" value="P:molybdate ion transport"/>
    <property type="evidence" value="ECO:0007669"/>
    <property type="project" value="UniProtKB-UniRule"/>
</dbReference>
<dbReference type="HOGENOM" id="CLU_087839_0_0_5"/>
<dbReference type="InterPro" id="IPR036388">
    <property type="entry name" value="WH-like_DNA-bd_sf"/>
</dbReference>
<dbReference type="EMBL" id="AIMB01000002">
    <property type="protein sequence ID" value="EJF91576.1"/>
    <property type="molecule type" value="Genomic_DNA"/>
</dbReference>
<evidence type="ECO:0000259" key="4">
    <source>
        <dbReference type="Pfam" id="PF00126"/>
    </source>
</evidence>
<keyword evidence="1 2" id="KW-0813">Transport</keyword>
<evidence type="ECO:0000256" key="3">
    <source>
        <dbReference type="PIRSR" id="PIRSR005763-1"/>
    </source>
</evidence>
<protein>
    <submittedName>
        <fullName evidence="5">ModE molybdate transport repressor domain-containing protein</fullName>
    </submittedName>
</protein>
<sequence>MKNSLLKEETIGHERIQLLEAVAREGSISAAARARGISYKTAWDSLNVMQNLIKYPLLEKNTGGRKGGGTTLTQQGVQLIETFHKLEAGLATLFHNVSDELNTIGVSSKGLLHGFMMRSSARNVFSGRIDSFKQTKNEANTFDKTNYKSAINTLLHIRIAHNIMMQSIITLKSVKNLGLVKGRDVSLLIKSTFIDVKPAPILNEIQKDNHFQGIIRDNFKGRDMNELTIDIGEQKTMIATLSKTHPCADYAPNKAVIVSFKPQHSLIATY</sequence>
<dbReference type="Gene3D" id="1.10.10.10">
    <property type="entry name" value="Winged helix-like DNA-binding domain superfamily/Winged helix DNA-binding domain"/>
    <property type="match status" value="1"/>
</dbReference>
<dbReference type="OrthoDB" id="9800709at2"/>
<dbReference type="eggNOG" id="COG3585">
    <property type="taxonomic scope" value="Bacteria"/>
</dbReference>
<dbReference type="STRING" id="1094558.ME5_00271"/>
<dbReference type="InterPro" id="IPR000847">
    <property type="entry name" value="LysR_HTH_N"/>
</dbReference>
<keyword evidence="6" id="KW-1185">Reference proteome</keyword>
<comment type="caution">
    <text evidence="5">The sequence shown here is derived from an EMBL/GenBank/DDBJ whole genome shotgun (WGS) entry which is preliminary data.</text>
</comment>
<dbReference type="eggNOG" id="COG2005">
    <property type="taxonomic scope" value="Bacteria"/>
</dbReference>
<dbReference type="SUPFAM" id="SSF50331">
    <property type="entry name" value="MOP-like"/>
    <property type="match status" value="2"/>
</dbReference>
<feature type="domain" description="HTH lysR-type" evidence="4">
    <location>
        <begin position="15"/>
        <end position="76"/>
    </location>
</feature>
<dbReference type="PANTHER" id="PTHR30432:SF1">
    <property type="entry name" value="DNA-BINDING TRANSCRIPTIONAL DUAL REGULATOR MODE"/>
    <property type="match status" value="1"/>
</dbReference>
<gene>
    <name evidence="5" type="ORF">ME5_00271</name>
</gene>
<dbReference type="GO" id="GO:0003700">
    <property type="term" value="F:DNA-binding transcription factor activity"/>
    <property type="evidence" value="ECO:0007669"/>
    <property type="project" value="InterPro"/>
</dbReference>
<organism evidence="5 6">
    <name type="scientific">Bartonella tamiae Th239</name>
    <dbReference type="NCBI Taxonomy" id="1094558"/>
    <lineage>
        <taxon>Bacteria</taxon>
        <taxon>Pseudomonadati</taxon>
        <taxon>Pseudomonadota</taxon>
        <taxon>Alphaproteobacteria</taxon>
        <taxon>Hyphomicrobiales</taxon>
        <taxon>Bartonellaceae</taxon>
        <taxon>Bartonella</taxon>
    </lineage>
</organism>
<dbReference type="SUPFAM" id="SSF46785">
    <property type="entry name" value="Winged helix' DNA-binding domain"/>
    <property type="match status" value="1"/>
</dbReference>